<organism evidence="1 2">
    <name type="scientific">Channa argus</name>
    <name type="common">Northern snakehead</name>
    <name type="synonym">Ophicephalus argus</name>
    <dbReference type="NCBI Taxonomy" id="215402"/>
    <lineage>
        <taxon>Eukaryota</taxon>
        <taxon>Metazoa</taxon>
        <taxon>Chordata</taxon>
        <taxon>Craniata</taxon>
        <taxon>Vertebrata</taxon>
        <taxon>Euteleostomi</taxon>
        <taxon>Actinopterygii</taxon>
        <taxon>Neopterygii</taxon>
        <taxon>Teleostei</taxon>
        <taxon>Neoteleostei</taxon>
        <taxon>Acanthomorphata</taxon>
        <taxon>Anabantaria</taxon>
        <taxon>Anabantiformes</taxon>
        <taxon>Channoidei</taxon>
        <taxon>Channidae</taxon>
        <taxon>Channa</taxon>
    </lineage>
</organism>
<accession>A0A6G1QWM7</accession>
<protein>
    <submittedName>
        <fullName evidence="1">Uncharacterized protein</fullName>
    </submittedName>
</protein>
<sequence length="56" mass="6289">MTFSQYRRKTNSAVACAVKNTLTEPCVHLQSTINLQEEGTGKDFLLLKNLLKTYLG</sequence>
<reference evidence="2" key="2">
    <citation type="submission" date="2019-02" db="EMBL/GenBank/DDBJ databases">
        <title>Opniocepnalus argus Var Kimnra genome.</title>
        <authorList>
            <person name="Zhou C."/>
            <person name="Xiao S."/>
        </authorList>
    </citation>
    <scope>NUCLEOTIDE SEQUENCE [LARGE SCALE GENOMIC DNA]</scope>
</reference>
<keyword evidence="2" id="KW-1185">Reference proteome</keyword>
<evidence type="ECO:0000313" key="2">
    <source>
        <dbReference type="Proteomes" id="UP000503349"/>
    </source>
</evidence>
<reference evidence="1 2" key="1">
    <citation type="submission" date="2019-02" db="EMBL/GenBank/DDBJ databases">
        <title>Opniocepnalus argus genome.</title>
        <authorList>
            <person name="Zhou C."/>
            <person name="Xiao S."/>
        </authorList>
    </citation>
    <scope>NUCLEOTIDE SEQUENCE [LARGE SCALE GENOMIC DNA]</scope>
    <source>
        <strain evidence="1">OARG1902GOOAL</strain>
        <tissue evidence="1">Muscle</tissue>
    </source>
</reference>
<name>A0A6G1QWM7_CHAAH</name>
<dbReference type="EMBL" id="CM015735">
    <property type="protein sequence ID" value="KAF3706476.1"/>
    <property type="molecule type" value="Genomic_DNA"/>
</dbReference>
<dbReference type="AlphaFoldDB" id="A0A6G1QWM7"/>
<proteinExistence type="predicted"/>
<dbReference type="Proteomes" id="UP000503349">
    <property type="component" value="Chromosome 24"/>
</dbReference>
<evidence type="ECO:0000313" key="1">
    <source>
        <dbReference type="EMBL" id="KAF3706476.1"/>
    </source>
</evidence>
<gene>
    <name evidence="1" type="ORF">EXN66_Car022168</name>
</gene>